<dbReference type="Gene3D" id="3.40.50.2300">
    <property type="match status" value="1"/>
</dbReference>
<evidence type="ECO:0000313" key="5">
    <source>
        <dbReference type="Proteomes" id="UP001149140"/>
    </source>
</evidence>
<evidence type="ECO:0000256" key="2">
    <source>
        <dbReference type="PROSITE-ProRule" id="PRU00169"/>
    </source>
</evidence>
<protein>
    <submittedName>
        <fullName evidence="4">Response regulator transcription factor</fullName>
    </submittedName>
</protein>
<comment type="caution">
    <text evidence="4">The sequence shown here is derived from an EMBL/GenBank/DDBJ whole genome shotgun (WGS) entry which is preliminary data.</text>
</comment>
<dbReference type="SMART" id="SM00448">
    <property type="entry name" value="REC"/>
    <property type="match status" value="1"/>
</dbReference>
<dbReference type="CDD" id="cd17535">
    <property type="entry name" value="REC_NarL-like"/>
    <property type="match status" value="1"/>
</dbReference>
<reference evidence="4" key="1">
    <citation type="submission" date="2022-10" db="EMBL/GenBank/DDBJ databases">
        <title>The WGS of Solirubrobacter ginsenosidimutans DSM 21036.</title>
        <authorList>
            <person name="Jiang Z."/>
        </authorList>
    </citation>
    <scope>NUCLEOTIDE SEQUENCE</scope>
    <source>
        <strain evidence="4">DSM 21036</strain>
    </source>
</reference>
<dbReference type="AlphaFoldDB" id="A0A9X3S727"/>
<accession>A0A9X3S727</accession>
<dbReference type="GO" id="GO:0000160">
    <property type="term" value="P:phosphorelay signal transduction system"/>
    <property type="evidence" value="ECO:0007669"/>
    <property type="project" value="InterPro"/>
</dbReference>
<dbReference type="PANTHER" id="PTHR44591">
    <property type="entry name" value="STRESS RESPONSE REGULATOR PROTEIN 1"/>
    <property type="match status" value="1"/>
</dbReference>
<dbReference type="RefSeq" id="WP_270044923.1">
    <property type="nucleotide sequence ID" value="NZ_JAPDOD010000050.1"/>
</dbReference>
<dbReference type="Pfam" id="PF00072">
    <property type="entry name" value="Response_reg"/>
    <property type="match status" value="1"/>
</dbReference>
<keyword evidence="1 2" id="KW-0597">Phosphoprotein</keyword>
<sequence length="118" mass="12173">MGRNVLVVDDDAAFRSLARRLLITFGFAPAGEADSVSAALAVVGSLRPDAVLVDVGLPDGDGITLAGLLTALPWRPRVVLTSSDADAATPEDVERSGAAAFVPKDQLPNAELHLLLGD</sequence>
<evidence type="ECO:0000256" key="1">
    <source>
        <dbReference type="ARBA" id="ARBA00022553"/>
    </source>
</evidence>
<organism evidence="4 5">
    <name type="scientific">Solirubrobacter ginsenosidimutans</name>
    <dbReference type="NCBI Taxonomy" id="490573"/>
    <lineage>
        <taxon>Bacteria</taxon>
        <taxon>Bacillati</taxon>
        <taxon>Actinomycetota</taxon>
        <taxon>Thermoleophilia</taxon>
        <taxon>Solirubrobacterales</taxon>
        <taxon>Solirubrobacteraceae</taxon>
        <taxon>Solirubrobacter</taxon>
    </lineage>
</organism>
<gene>
    <name evidence="4" type="ORF">OM076_35670</name>
</gene>
<dbReference type="EMBL" id="JAPDOD010000050">
    <property type="protein sequence ID" value="MDA0165661.1"/>
    <property type="molecule type" value="Genomic_DNA"/>
</dbReference>
<feature type="modified residue" description="4-aspartylphosphate" evidence="2">
    <location>
        <position position="54"/>
    </location>
</feature>
<dbReference type="PROSITE" id="PS50110">
    <property type="entry name" value="RESPONSE_REGULATORY"/>
    <property type="match status" value="1"/>
</dbReference>
<evidence type="ECO:0000313" key="4">
    <source>
        <dbReference type="EMBL" id="MDA0165661.1"/>
    </source>
</evidence>
<dbReference type="PANTHER" id="PTHR44591:SF3">
    <property type="entry name" value="RESPONSE REGULATORY DOMAIN-CONTAINING PROTEIN"/>
    <property type="match status" value="1"/>
</dbReference>
<dbReference type="InterPro" id="IPR058245">
    <property type="entry name" value="NreC/VraR/RcsB-like_REC"/>
</dbReference>
<dbReference type="SUPFAM" id="SSF52172">
    <property type="entry name" value="CheY-like"/>
    <property type="match status" value="1"/>
</dbReference>
<dbReference type="Proteomes" id="UP001149140">
    <property type="component" value="Unassembled WGS sequence"/>
</dbReference>
<evidence type="ECO:0000259" key="3">
    <source>
        <dbReference type="PROSITE" id="PS50110"/>
    </source>
</evidence>
<name>A0A9X3S727_9ACTN</name>
<dbReference type="InterPro" id="IPR011006">
    <property type="entry name" value="CheY-like_superfamily"/>
</dbReference>
<dbReference type="InterPro" id="IPR050595">
    <property type="entry name" value="Bact_response_regulator"/>
</dbReference>
<proteinExistence type="predicted"/>
<dbReference type="InterPro" id="IPR001789">
    <property type="entry name" value="Sig_transdc_resp-reg_receiver"/>
</dbReference>
<feature type="domain" description="Response regulatory" evidence="3">
    <location>
        <begin position="4"/>
        <end position="118"/>
    </location>
</feature>
<keyword evidence="5" id="KW-1185">Reference proteome</keyword>